<evidence type="ECO:0000313" key="2">
    <source>
        <dbReference type="EMBL" id="KAH7248289.1"/>
    </source>
</evidence>
<comment type="caution">
    <text evidence="2">The sequence shown here is derived from an EMBL/GenBank/DDBJ whole genome shotgun (WGS) entry which is preliminary data.</text>
</comment>
<name>A0A9P9H129_FUSSL</name>
<keyword evidence="3" id="KW-1185">Reference proteome</keyword>
<evidence type="ECO:0000256" key="1">
    <source>
        <dbReference type="SAM" id="MobiDB-lite"/>
    </source>
</evidence>
<dbReference type="AlphaFoldDB" id="A0A9P9H129"/>
<accession>A0A9P9H129</accession>
<dbReference type="OrthoDB" id="5102889at2759"/>
<protein>
    <submittedName>
        <fullName evidence="2">Uncharacterized protein</fullName>
    </submittedName>
</protein>
<dbReference type="Proteomes" id="UP000736672">
    <property type="component" value="Unassembled WGS sequence"/>
</dbReference>
<reference evidence="2" key="1">
    <citation type="journal article" date="2021" name="Nat. Commun.">
        <title>Genetic determinants of endophytism in the Arabidopsis root mycobiome.</title>
        <authorList>
            <person name="Mesny F."/>
            <person name="Miyauchi S."/>
            <person name="Thiergart T."/>
            <person name="Pickel B."/>
            <person name="Atanasova L."/>
            <person name="Karlsson M."/>
            <person name="Huettel B."/>
            <person name="Barry K.W."/>
            <person name="Haridas S."/>
            <person name="Chen C."/>
            <person name="Bauer D."/>
            <person name="Andreopoulos W."/>
            <person name="Pangilinan J."/>
            <person name="LaButti K."/>
            <person name="Riley R."/>
            <person name="Lipzen A."/>
            <person name="Clum A."/>
            <person name="Drula E."/>
            <person name="Henrissat B."/>
            <person name="Kohler A."/>
            <person name="Grigoriev I.V."/>
            <person name="Martin F.M."/>
            <person name="Hacquard S."/>
        </authorList>
    </citation>
    <scope>NUCLEOTIDE SEQUENCE</scope>
    <source>
        <strain evidence="2">FSSC 5 MPI-SDFR-AT-0091</strain>
    </source>
</reference>
<organism evidence="2 3">
    <name type="scientific">Fusarium solani</name>
    <name type="common">Filamentous fungus</name>
    <dbReference type="NCBI Taxonomy" id="169388"/>
    <lineage>
        <taxon>Eukaryota</taxon>
        <taxon>Fungi</taxon>
        <taxon>Dikarya</taxon>
        <taxon>Ascomycota</taxon>
        <taxon>Pezizomycotina</taxon>
        <taxon>Sordariomycetes</taxon>
        <taxon>Hypocreomycetidae</taxon>
        <taxon>Hypocreales</taxon>
        <taxon>Nectriaceae</taxon>
        <taxon>Fusarium</taxon>
        <taxon>Fusarium solani species complex</taxon>
    </lineage>
</organism>
<sequence length="244" mass="28132">MLRQPGYSAGKFAEPSSLLREPRTTNHPDRDNNVTLSMSSKKLNGLSTDGRLEIFRKYLVSEKPIKIQEPVSWSDEGTVKRFLLLKQSLSEDEAQRHLIQEARKIFYEENAFITSWDGLSRFLNDTLGDWIDAVPVELLVRKLTVLVERHECQCVRLTECMQHTCNLAKFSNLEMISFKWSTTVDASEVHHTEKQAMLHRRINDDLHGDDTEDVDDSDCSDDSEATIRWSPSDDETWISVNQMN</sequence>
<proteinExistence type="predicted"/>
<evidence type="ECO:0000313" key="3">
    <source>
        <dbReference type="Proteomes" id="UP000736672"/>
    </source>
</evidence>
<feature type="compositionally biased region" description="Basic and acidic residues" evidence="1">
    <location>
        <begin position="20"/>
        <end position="32"/>
    </location>
</feature>
<feature type="region of interest" description="Disordered" evidence="1">
    <location>
        <begin position="1"/>
        <end position="34"/>
    </location>
</feature>
<dbReference type="EMBL" id="JAGTJS010000014">
    <property type="protein sequence ID" value="KAH7248289.1"/>
    <property type="molecule type" value="Genomic_DNA"/>
</dbReference>
<gene>
    <name evidence="2" type="ORF">B0J15DRAFT_468301</name>
</gene>